<keyword evidence="1" id="KW-0479">Metal-binding</keyword>
<feature type="domain" description="CCHC-type" evidence="3">
    <location>
        <begin position="71"/>
        <end position="84"/>
    </location>
</feature>
<comment type="caution">
    <text evidence="4">The sequence shown here is derived from an EMBL/GenBank/DDBJ whole genome shotgun (WGS) entry which is preliminary data.</text>
</comment>
<feature type="compositionally biased region" description="Polar residues" evidence="2">
    <location>
        <begin position="162"/>
        <end position="173"/>
    </location>
</feature>
<dbReference type="InterPro" id="IPR040256">
    <property type="entry name" value="At4g02000-like"/>
</dbReference>
<dbReference type="PANTHER" id="PTHR31286">
    <property type="entry name" value="GLYCINE-RICH CELL WALL STRUCTURAL PROTEIN 1.8-LIKE"/>
    <property type="match status" value="1"/>
</dbReference>
<gene>
    <name evidence="4" type="ORF">Slati_3512500</name>
</gene>
<evidence type="ECO:0000313" key="4">
    <source>
        <dbReference type="EMBL" id="KAL0416806.1"/>
    </source>
</evidence>
<evidence type="ECO:0000259" key="3">
    <source>
        <dbReference type="PROSITE" id="PS50158"/>
    </source>
</evidence>
<dbReference type="AlphaFoldDB" id="A0AAW2ULC5"/>
<keyword evidence="1" id="KW-0863">Zinc-finger</keyword>
<feature type="compositionally biased region" description="Polar residues" evidence="2">
    <location>
        <begin position="227"/>
        <end position="259"/>
    </location>
</feature>
<accession>A0AAW2ULC5</accession>
<dbReference type="PANTHER" id="PTHR31286:SF167">
    <property type="entry name" value="OS09G0268800 PROTEIN"/>
    <property type="match status" value="1"/>
</dbReference>
<dbReference type="InterPro" id="IPR025836">
    <property type="entry name" value="Zn_knuckle_CX2CX4HX4C"/>
</dbReference>
<name>A0AAW2ULC5_9LAMI</name>
<feature type="compositionally biased region" description="Polar residues" evidence="2">
    <location>
        <begin position="134"/>
        <end position="145"/>
    </location>
</feature>
<dbReference type="Pfam" id="PF14392">
    <property type="entry name" value="zf-CCHC_4"/>
    <property type="match status" value="1"/>
</dbReference>
<dbReference type="InterPro" id="IPR001878">
    <property type="entry name" value="Znf_CCHC"/>
</dbReference>
<feature type="region of interest" description="Disordered" evidence="2">
    <location>
        <begin position="273"/>
        <end position="352"/>
    </location>
</feature>
<dbReference type="PROSITE" id="PS50158">
    <property type="entry name" value="ZF_CCHC"/>
    <property type="match status" value="1"/>
</dbReference>
<dbReference type="GO" id="GO:0008270">
    <property type="term" value="F:zinc ion binding"/>
    <property type="evidence" value="ECO:0007669"/>
    <property type="project" value="UniProtKB-KW"/>
</dbReference>
<evidence type="ECO:0000256" key="1">
    <source>
        <dbReference type="PROSITE-ProRule" id="PRU00047"/>
    </source>
</evidence>
<feature type="region of interest" description="Disordered" evidence="2">
    <location>
        <begin position="124"/>
        <end position="190"/>
    </location>
</feature>
<evidence type="ECO:0000256" key="2">
    <source>
        <dbReference type="SAM" id="MobiDB-lite"/>
    </source>
</evidence>
<feature type="region of interest" description="Disordered" evidence="2">
    <location>
        <begin position="224"/>
        <end position="259"/>
    </location>
</feature>
<protein>
    <recommendedName>
        <fullName evidence="3">CCHC-type domain-containing protein</fullName>
    </recommendedName>
</protein>
<reference evidence="4" key="2">
    <citation type="journal article" date="2024" name="Plant">
        <title>Genomic evolution and insights into agronomic trait innovations of Sesamum species.</title>
        <authorList>
            <person name="Miao H."/>
            <person name="Wang L."/>
            <person name="Qu L."/>
            <person name="Liu H."/>
            <person name="Sun Y."/>
            <person name="Le M."/>
            <person name="Wang Q."/>
            <person name="Wei S."/>
            <person name="Zheng Y."/>
            <person name="Lin W."/>
            <person name="Duan Y."/>
            <person name="Cao H."/>
            <person name="Xiong S."/>
            <person name="Wang X."/>
            <person name="Wei L."/>
            <person name="Li C."/>
            <person name="Ma Q."/>
            <person name="Ju M."/>
            <person name="Zhao R."/>
            <person name="Li G."/>
            <person name="Mu C."/>
            <person name="Tian Q."/>
            <person name="Mei H."/>
            <person name="Zhang T."/>
            <person name="Gao T."/>
            <person name="Zhang H."/>
        </authorList>
    </citation>
    <scope>NUCLEOTIDE SEQUENCE</scope>
    <source>
        <strain evidence="4">KEN1</strain>
    </source>
</reference>
<reference evidence="4" key="1">
    <citation type="submission" date="2020-06" db="EMBL/GenBank/DDBJ databases">
        <authorList>
            <person name="Li T."/>
            <person name="Hu X."/>
            <person name="Zhang T."/>
            <person name="Song X."/>
            <person name="Zhang H."/>
            <person name="Dai N."/>
            <person name="Sheng W."/>
            <person name="Hou X."/>
            <person name="Wei L."/>
        </authorList>
    </citation>
    <scope>NUCLEOTIDE SEQUENCE</scope>
    <source>
        <strain evidence="4">KEN1</strain>
        <tissue evidence="4">Leaf</tissue>
    </source>
</reference>
<keyword evidence="1" id="KW-0862">Zinc</keyword>
<sequence>MTKDVATWIGNRLGKLKDVEIEPNGEVWGSSLRIRVAVNITKPLKRAMKIQTVLGDEQLLRFTYERLPNFCYFCGHLGHTTRSCELQYSDGFVDPGENTPIGAWLRAIPPTVSRRRHANLASNGATGFYRRPTFHSQPHSTQTQPRLYMDRGQPSFVDLPQHPQTNHPTAQHQPESHIPPQPLQDHAHPATNNHKIFDLNLPLTDSEPTAATNSQSFPKNYYPDNIVPNTHNNSPPGPLQTTNILQSPRPQPTAVTTSHPTHCQLENICLHTHNTSSPRPLPITNPLQSQNQSQSQDRPNPRTYKKTTKTPTFTHKTLNHKAAQSTPSPTLPHKRGLLDETFSDGEPPSQGLYKFGRLASHLMDISNFPAATDEQSCRSS</sequence>
<organism evidence="4">
    <name type="scientific">Sesamum latifolium</name>
    <dbReference type="NCBI Taxonomy" id="2727402"/>
    <lineage>
        <taxon>Eukaryota</taxon>
        <taxon>Viridiplantae</taxon>
        <taxon>Streptophyta</taxon>
        <taxon>Embryophyta</taxon>
        <taxon>Tracheophyta</taxon>
        <taxon>Spermatophyta</taxon>
        <taxon>Magnoliopsida</taxon>
        <taxon>eudicotyledons</taxon>
        <taxon>Gunneridae</taxon>
        <taxon>Pentapetalae</taxon>
        <taxon>asterids</taxon>
        <taxon>lamiids</taxon>
        <taxon>Lamiales</taxon>
        <taxon>Pedaliaceae</taxon>
        <taxon>Sesamum</taxon>
    </lineage>
</organism>
<proteinExistence type="predicted"/>
<dbReference type="EMBL" id="JACGWN010000012">
    <property type="protein sequence ID" value="KAL0416806.1"/>
    <property type="molecule type" value="Genomic_DNA"/>
</dbReference>
<dbReference type="GO" id="GO:0003676">
    <property type="term" value="F:nucleic acid binding"/>
    <property type="evidence" value="ECO:0007669"/>
    <property type="project" value="InterPro"/>
</dbReference>